<dbReference type="InterPro" id="IPR003769">
    <property type="entry name" value="ClpS_core"/>
</dbReference>
<comment type="subunit">
    <text evidence="1">Binds to the N-terminal domain of the chaperone ClpA.</text>
</comment>
<dbReference type="Proteomes" id="UP000270021">
    <property type="component" value="Chromosome"/>
</dbReference>
<evidence type="ECO:0000259" key="3">
    <source>
        <dbReference type="Pfam" id="PF02617"/>
    </source>
</evidence>
<proteinExistence type="inferred from homology"/>
<dbReference type="KEGG" id="fsl:EJO69_04345"/>
<dbReference type="GO" id="GO:0008233">
    <property type="term" value="F:peptidase activity"/>
    <property type="evidence" value="ECO:0007669"/>
    <property type="project" value="UniProtKB-KW"/>
</dbReference>
<dbReference type="InterPro" id="IPR022935">
    <property type="entry name" value="ClpS"/>
</dbReference>
<evidence type="ECO:0000256" key="2">
    <source>
        <dbReference type="SAM" id="MobiDB-lite"/>
    </source>
</evidence>
<dbReference type="RefSeq" id="WP_126039658.1">
    <property type="nucleotide sequence ID" value="NZ_CP034438.1"/>
</dbReference>
<feature type="compositionally biased region" description="Polar residues" evidence="2">
    <location>
        <begin position="1"/>
        <end position="19"/>
    </location>
</feature>
<comment type="function">
    <text evidence="1">Involved in the modulation of the specificity of the ClpAP-mediated ATP-dependent protein degradation.</text>
</comment>
<keyword evidence="4" id="KW-0378">Hydrolase</keyword>
<dbReference type="HAMAP" id="MF_00302">
    <property type="entry name" value="ClpS"/>
    <property type="match status" value="1"/>
</dbReference>
<dbReference type="Pfam" id="PF02617">
    <property type="entry name" value="ClpS"/>
    <property type="match status" value="1"/>
</dbReference>
<sequence>MTQPTSSPAPSEEQTSAPSWRTVVHDDPINLMSYVAWVFESYFGFDAMTANRLMMEVHTRGRAVVSSGSREAMETDVQAMHTYGLLATIEGDS</sequence>
<evidence type="ECO:0000313" key="4">
    <source>
        <dbReference type="EMBL" id="AZN29624.1"/>
    </source>
</evidence>
<keyword evidence="5" id="KW-1185">Reference proteome</keyword>
<dbReference type="GO" id="GO:0006508">
    <property type="term" value="P:proteolysis"/>
    <property type="evidence" value="ECO:0007669"/>
    <property type="project" value="UniProtKB-UniRule"/>
</dbReference>
<protein>
    <recommendedName>
        <fullName evidence="1">ATP-dependent Clp protease adapter protein ClpS</fullName>
    </recommendedName>
</protein>
<organism evidence="4 5">
    <name type="scientific">Flaviflexus salsibiostraticola</name>
    <dbReference type="NCBI Taxonomy" id="1282737"/>
    <lineage>
        <taxon>Bacteria</taxon>
        <taxon>Bacillati</taxon>
        <taxon>Actinomycetota</taxon>
        <taxon>Actinomycetes</taxon>
        <taxon>Actinomycetales</taxon>
        <taxon>Actinomycetaceae</taxon>
        <taxon>Flaviflexus</taxon>
    </lineage>
</organism>
<comment type="similarity">
    <text evidence="1">Belongs to the ClpS family.</text>
</comment>
<dbReference type="InterPro" id="IPR014719">
    <property type="entry name" value="Ribosomal_bL12_C/ClpS-like"/>
</dbReference>
<keyword evidence="4" id="KW-0645">Protease</keyword>
<dbReference type="PANTHER" id="PTHR33473">
    <property type="entry name" value="ATP-DEPENDENT CLP PROTEASE ADAPTER PROTEIN CLPS1, CHLOROPLASTIC"/>
    <property type="match status" value="1"/>
</dbReference>
<gene>
    <name evidence="1 4" type="primary">clpS</name>
    <name evidence="4" type="ORF">EJO69_04345</name>
</gene>
<dbReference type="Gene3D" id="3.30.1390.10">
    <property type="match status" value="1"/>
</dbReference>
<evidence type="ECO:0000313" key="5">
    <source>
        <dbReference type="Proteomes" id="UP000270021"/>
    </source>
</evidence>
<name>A0A3Q8WT03_9ACTO</name>
<evidence type="ECO:0000256" key="1">
    <source>
        <dbReference type="HAMAP-Rule" id="MF_00302"/>
    </source>
</evidence>
<dbReference type="AlphaFoldDB" id="A0A3Q8WT03"/>
<dbReference type="SUPFAM" id="SSF54736">
    <property type="entry name" value="ClpS-like"/>
    <property type="match status" value="1"/>
</dbReference>
<accession>A0A3Q8WT03</accession>
<dbReference type="PANTHER" id="PTHR33473:SF19">
    <property type="entry name" value="ATP-DEPENDENT CLP PROTEASE ADAPTER PROTEIN CLPS"/>
    <property type="match status" value="1"/>
</dbReference>
<dbReference type="GO" id="GO:0030163">
    <property type="term" value="P:protein catabolic process"/>
    <property type="evidence" value="ECO:0007669"/>
    <property type="project" value="InterPro"/>
</dbReference>
<feature type="domain" description="Adaptor protein ClpS core" evidence="3">
    <location>
        <begin position="17"/>
        <end position="84"/>
    </location>
</feature>
<feature type="region of interest" description="Disordered" evidence="2">
    <location>
        <begin position="1"/>
        <end position="21"/>
    </location>
</feature>
<dbReference type="OrthoDB" id="162238at2"/>
<dbReference type="EMBL" id="CP034438">
    <property type="protein sequence ID" value="AZN29624.1"/>
    <property type="molecule type" value="Genomic_DNA"/>
</dbReference>
<reference evidence="4 5" key="1">
    <citation type="submission" date="2018-12" db="EMBL/GenBank/DDBJ databases">
        <title>Complete genome sequence of Flaviflexus salsibiostraticola KCTC 33148.</title>
        <authorList>
            <person name="Bae J.-W."/>
        </authorList>
    </citation>
    <scope>NUCLEOTIDE SEQUENCE [LARGE SCALE GENOMIC DNA]</scope>
    <source>
        <strain evidence="4 5">KCTC 33148</strain>
    </source>
</reference>
<dbReference type="NCBIfam" id="NF000668">
    <property type="entry name" value="PRK00033.1-1"/>
    <property type="match status" value="1"/>
</dbReference>